<evidence type="ECO:0000256" key="4">
    <source>
        <dbReference type="ARBA" id="ARBA00022729"/>
    </source>
</evidence>
<reference evidence="9" key="1">
    <citation type="submission" date="2020-07" db="EMBL/GenBank/DDBJ databases">
        <authorList>
            <person name="Lin J."/>
        </authorList>
    </citation>
    <scope>NUCLEOTIDE SEQUENCE</scope>
</reference>
<keyword evidence="6" id="KW-1133">Transmembrane helix</keyword>
<dbReference type="Gene3D" id="3.80.10.10">
    <property type="entry name" value="Ribonuclease Inhibitor"/>
    <property type="match status" value="1"/>
</dbReference>
<evidence type="ECO:0000256" key="3">
    <source>
        <dbReference type="ARBA" id="ARBA00022692"/>
    </source>
</evidence>
<evidence type="ECO:0000256" key="6">
    <source>
        <dbReference type="ARBA" id="ARBA00022989"/>
    </source>
</evidence>
<evidence type="ECO:0000313" key="9">
    <source>
        <dbReference type="EMBL" id="CAD1820682.1"/>
    </source>
</evidence>
<evidence type="ECO:0000256" key="1">
    <source>
        <dbReference type="ARBA" id="ARBA00004479"/>
    </source>
</evidence>
<dbReference type="Pfam" id="PF00560">
    <property type="entry name" value="LRR_1"/>
    <property type="match status" value="3"/>
</dbReference>
<keyword evidence="4" id="KW-0732">Signal</keyword>
<keyword evidence="7" id="KW-0472">Membrane</keyword>
<accession>A0A6V7NPZ6</accession>
<keyword evidence="5" id="KW-0677">Repeat</keyword>
<comment type="subcellular location">
    <subcellularLocation>
        <location evidence="1">Membrane</location>
        <topology evidence="1">Single-pass type I membrane protein</topology>
    </subcellularLocation>
</comment>
<dbReference type="InterPro" id="IPR046956">
    <property type="entry name" value="RLP23-like"/>
</dbReference>
<dbReference type="AlphaFoldDB" id="A0A6V7NPZ6"/>
<keyword evidence="3" id="KW-0812">Transmembrane</keyword>
<evidence type="ECO:0000256" key="7">
    <source>
        <dbReference type="ARBA" id="ARBA00023136"/>
    </source>
</evidence>
<gene>
    <name evidence="9" type="ORF">CB5_LOCUS3893</name>
</gene>
<evidence type="ECO:0000256" key="8">
    <source>
        <dbReference type="ARBA" id="ARBA00023180"/>
    </source>
</evidence>
<dbReference type="PRINTS" id="PR00019">
    <property type="entry name" value="LEURICHRPT"/>
</dbReference>
<dbReference type="SUPFAM" id="SSF52058">
    <property type="entry name" value="L domain-like"/>
    <property type="match status" value="1"/>
</dbReference>
<dbReference type="InterPro" id="IPR001611">
    <property type="entry name" value="Leu-rich_rpt"/>
</dbReference>
<evidence type="ECO:0000256" key="5">
    <source>
        <dbReference type="ARBA" id="ARBA00022737"/>
    </source>
</evidence>
<dbReference type="PANTHER" id="PTHR48063">
    <property type="entry name" value="LRR RECEPTOR-LIKE KINASE"/>
    <property type="match status" value="1"/>
</dbReference>
<keyword evidence="8" id="KW-0325">Glycoprotein</keyword>
<evidence type="ECO:0000256" key="2">
    <source>
        <dbReference type="ARBA" id="ARBA00022614"/>
    </source>
</evidence>
<organism evidence="9">
    <name type="scientific">Ananas comosus var. bracteatus</name>
    <name type="common">red pineapple</name>
    <dbReference type="NCBI Taxonomy" id="296719"/>
    <lineage>
        <taxon>Eukaryota</taxon>
        <taxon>Viridiplantae</taxon>
        <taxon>Streptophyta</taxon>
        <taxon>Embryophyta</taxon>
        <taxon>Tracheophyta</taxon>
        <taxon>Spermatophyta</taxon>
        <taxon>Magnoliopsida</taxon>
        <taxon>Liliopsida</taxon>
        <taxon>Poales</taxon>
        <taxon>Bromeliaceae</taxon>
        <taxon>Bromelioideae</taxon>
        <taxon>Ananas</taxon>
    </lineage>
</organism>
<name>A0A6V7NPZ6_ANACO</name>
<dbReference type="FunFam" id="3.80.10.10:FF:000383">
    <property type="entry name" value="Leucine-rich repeat receptor protein kinase EMS1"/>
    <property type="match status" value="1"/>
</dbReference>
<protein>
    <submittedName>
        <fullName evidence="9">Uncharacterized protein</fullName>
    </submittedName>
</protein>
<sequence length="236" mass="26375">MDWTELISSHGAQLALKCVFGSIPSEIARLGYLRILDLSHNNLSGTIPRSIGKFSLTASEKGIPEDYIRYLEDESDEGLMGSLYFVVKGETRDYAKLLYLFESIDLSCNDLYGEIPDEIGDLQALQNLNLSMNHLIGHIPDQISKMHASESPDVAMNNLSGTIPQSLATLNYLSHLMCRIIICQGKFRQDINCRLSTIHLYTSAIHIFVGRQLRKVAPVMKQLMLLGKSRMAGLKD</sequence>
<dbReference type="GO" id="GO:0016020">
    <property type="term" value="C:membrane"/>
    <property type="evidence" value="ECO:0007669"/>
    <property type="project" value="UniProtKB-SubCell"/>
</dbReference>
<proteinExistence type="predicted"/>
<keyword evidence="2" id="KW-0433">Leucine-rich repeat</keyword>
<dbReference type="InterPro" id="IPR032675">
    <property type="entry name" value="LRR_dom_sf"/>
</dbReference>
<dbReference type="EMBL" id="LR862141">
    <property type="protein sequence ID" value="CAD1820682.1"/>
    <property type="molecule type" value="Genomic_DNA"/>
</dbReference>
<dbReference type="PANTHER" id="PTHR48063:SF92">
    <property type="entry name" value="LEUCINE-RICH REPEAT-CONTAINING N-TERMINAL PLANT-TYPE DOMAIN-CONTAINING PROTEIN"/>
    <property type="match status" value="1"/>
</dbReference>